<dbReference type="PANTHER" id="PTHR15503">
    <property type="entry name" value="LDOC1 RELATED"/>
    <property type="match status" value="1"/>
</dbReference>
<evidence type="ECO:0000313" key="4">
    <source>
        <dbReference type="Proteomes" id="UP000054988"/>
    </source>
</evidence>
<gene>
    <name evidence="3" type="ORF">WG66_370</name>
</gene>
<dbReference type="PANTHER" id="PTHR15503:SF22">
    <property type="entry name" value="TRANSPOSON TY3-I GAG POLYPROTEIN"/>
    <property type="match status" value="1"/>
</dbReference>
<evidence type="ECO:0000256" key="1">
    <source>
        <dbReference type="SAM" id="MobiDB-lite"/>
    </source>
</evidence>
<proteinExistence type="predicted"/>
<evidence type="ECO:0000259" key="2">
    <source>
        <dbReference type="Pfam" id="PF03732"/>
    </source>
</evidence>
<sequence>MSNTPANQLSTDQLLQALVTSQTNLSNAVTQIVAGFNQMSEGLNQMSQNISQLVQTSAKPSAFTGKLGGANACQFIAAFSLYAQSQRAALNRANADGTWARDDGLWIHSALTFMQDDAAVWATPAIEEVAQGRHPYDNSWEEFVKGFKLRFETMDEAADAKERLHVLFQEKQLVAEYAAKFKEIMSRTGYSSADLCDCFYEHMAFRIKNELVHTDHKTETLNQLINVANDLDVHIRQREAEKAHRPAAAMTMPTIPPPASRPSTASITPFAPPAHNPNAMEVDATKSRLDWTCMMAGKCYGCGSTQHTKANGNHEREICGHCSQAGHHEAVCFDKWAGRPKARRMAASESIPVEVSAPSPPELSSPHPPSPNINDMLAQLNQLSAQSAALKQSF</sequence>
<dbReference type="AlphaFoldDB" id="A0A0W0GEQ2"/>
<dbReference type="InterPro" id="IPR032567">
    <property type="entry name" value="RTL1-rel"/>
</dbReference>
<organism evidence="3 4">
    <name type="scientific">Moniliophthora roreri</name>
    <name type="common">Frosty pod rot fungus</name>
    <name type="synonym">Monilia roreri</name>
    <dbReference type="NCBI Taxonomy" id="221103"/>
    <lineage>
        <taxon>Eukaryota</taxon>
        <taxon>Fungi</taxon>
        <taxon>Dikarya</taxon>
        <taxon>Basidiomycota</taxon>
        <taxon>Agaricomycotina</taxon>
        <taxon>Agaricomycetes</taxon>
        <taxon>Agaricomycetidae</taxon>
        <taxon>Agaricales</taxon>
        <taxon>Marasmiineae</taxon>
        <taxon>Marasmiaceae</taxon>
        <taxon>Moniliophthora</taxon>
    </lineage>
</organism>
<reference evidence="3 4" key="1">
    <citation type="submission" date="2015-12" db="EMBL/GenBank/DDBJ databases">
        <title>Draft genome sequence of Moniliophthora roreri, the causal agent of frosty pod rot of cacao.</title>
        <authorList>
            <person name="Aime M.C."/>
            <person name="Diaz-Valderrama J.R."/>
            <person name="Kijpornyongpan T."/>
            <person name="Phillips-Mora W."/>
        </authorList>
    </citation>
    <scope>NUCLEOTIDE SEQUENCE [LARGE SCALE GENOMIC DNA]</scope>
    <source>
        <strain evidence="3 4">MCA 2952</strain>
    </source>
</reference>
<feature type="domain" description="Retrotransposon gag" evidence="2">
    <location>
        <begin position="110"/>
        <end position="197"/>
    </location>
</feature>
<dbReference type="Pfam" id="PF03732">
    <property type="entry name" value="Retrotrans_gag"/>
    <property type="match status" value="1"/>
</dbReference>
<keyword evidence="3" id="KW-0548">Nucleotidyltransferase</keyword>
<dbReference type="Proteomes" id="UP000054988">
    <property type="component" value="Unassembled WGS sequence"/>
</dbReference>
<accession>A0A0W0GEQ2</accession>
<dbReference type="GO" id="GO:0003964">
    <property type="term" value="F:RNA-directed DNA polymerase activity"/>
    <property type="evidence" value="ECO:0007669"/>
    <property type="project" value="UniProtKB-KW"/>
</dbReference>
<feature type="region of interest" description="Disordered" evidence="1">
    <location>
        <begin position="347"/>
        <end position="375"/>
    </location>
</feature>
<keyword evidence="3" id="KW-0695">RNA-directed DNA polymerase</keyword>
<keyword evidence="3" id="KW-0808">Transferase</keyword>
<dbReference type="EMBL" id="LATX01000154">
    <property type="protein sequence ID" value="KTB47047.1"/>
    <property type="molecule type" value="Genomic_DNA"/>
</dbReference>
<name>A0A0W0GEQ2_MONRR</name>
<evidence type="ECO:0000313" key="3">
    <source>
        <dbReference type="EMBL" id="KTB47047.1"/>
    </source>
</evidence>
<dbReference type="InterPro" id="IPR005162">
    <property type="entry name" value="Retrotrans_gag_dom"/>
</dbReference>
<feature type="compositionally biased region" description="Low complexity" evidence="1">
    <location>
        <begin position="348"/>
        <end position="357"/>
    </location>
</feature>
<feature type="compositionally biased region" description="Pro residues" evidence="1">
    <location>
        <begin position="358"/>
        <end position="371"/>
    </location>
</feature>
<feature type="region of interest" description="Disordered" evidence="1">
    <location>
        <begin position="241"/>
        <end position="263"/>
    </location>
</feature>
<comment type="caution">
    <text evidence="3">The sequence shown here is derived from an EMBL/GenBank/DDBJ whole genome shotgun (WGS) entry which is preliminary data.</text>
</comment>
<protein>
    <submittedName>
        <fullName evidence="3">Putative reverse transcriptase-rnase h-integrase</fullName>
    </submittedName>
</protein>